<protein>
    <recommendedName>
        <fullName evidence="9">DNA 3'-5' helicase</fullName>
        <ecNumber evidence="9">5.6.2.4</ecNumber>
    </recommendedName>
</protein>
<dbReference type="GO" id="GO:0016787">
    <property type="term" value="F:hydrolase activity"/>
    <property type="evidence" value="ECO:0007669"/>
    <property type="project" value="UniProtKB-KW"/>
</dbReference>
<dbReference type="SMART" id="SM00487">
    <property type="entry name" value="DEXDc"/>
    <property type="match status" value="1"/>
</dbReference>
<dbReference type="Pfam" id="PF00271">
    <property type="entry name" value="Helicase_C"/>
    <property type="match status" value="1"/>
</dbReference>
<accession>A0ABU9HV11</accession>
<dbReference type="PANTHER" id="PTHR13710">
    <property type="entry name" value="DNA HELICASE RECQ FAMILY MEMBER"/>
    <property type="match status" value="1"/>
</dbReference>
<feature type="domain" description="Helicase C-terminal" evidence="11">
    <location>
        <begin position="214"/>
        <end position="379"/>
    </location>
</feature>
<evidence type="ECO:0000256" key="8">
    <source>
        <dbReference type="ARBA" id="ARBA00034617"/>
    </source>
</evidence>
<dbReference type="PANTHER" id="PTHR13710:SF105">
    <property type="entry name" value="ATP-DEPENDENT DNA HELICASE Q1"/>
    <property type="match status" value="1"/>
</dbReference>
<keyword evidence="3 12" id="KW-0378">Hydrolase</keyword>
<evidence type="ECO:0000256" key="4">
    <source>
        <dbReference type="ARBA" id="ARBA00022806"/>
    </source>
</evidence>
<evidence type="ECO:0000313" key="12">
    <source>
        <dbReference type="EMBL" id="MEL1243990.1"/>
    </source>
</evidence>
<dbReference type="SUPFAM" id="SSF52540">
    <property type="entry name" value="P-loop containing nucleoside triphosphate hydrolases"/>
    <property type="match status" value="1"/>
</dbReference>
<dbReference type="InterPro" id="IPR004589">
    <property type="entry name" value="DNA_helicase_ATP-dep_RecQ"/>
</dbReference>
<evidence type="ECO:0000256" key="9">
    <source>
        <dbReference type="ARBA" id="ARBA00034808"/>
    </source>
</evidence>
<dbReference type="PROSITE" id="PS51192">
    <property type="entry name" value="HELICASE_ATP_BIND_1"/>
    <property type="match status" value="1"/>
</dbReference>
<dbReference type="InterPro" id="IPR027417">
    <property type="entry name" value="P-loop_NTPase"/>
</dbReference>
<dbReference type="Gene3D" id="3.40.91.30">
    <property type="match status" value="1"/>
</dbReference>
<keyword evidence="6" id="KW-0238">DNA-binding</keyword>
<evidence type="ECO:0000256" key="6">
    <source>
        <dbReference type="ARBA" id="ARBA00023125"/>
    </source>
</evidence>
<evidence type="ECO:0000256" key="3">
    <source>
        <dbReference type="ARBA" id="ARBA00022801"/>
    </source>
</evidence>
<keyword evidence="2" id="KW-0547">Nucleotide-binding</keyword>
<dbReference type="InterPro" id="IPR001650">
    <property type="entry name" value="Helicase_C-like"/>
</dbReference>
<evidence type="ECO:0000259" key="11">
    <source>
        <dbReference type="PROSITE" id="PS51194"/>
    </source>
</evidence>
<comment type="similarity">
    <text evidence="1">Belongs to the helicase family. RecQ subfamily.</text>
</comment>
<dbReference type="Gene3D" id="3.40.50.300">
    <property type="entry name" value="P-loop containing nucleotide triphosphate hydrolases"/>
    <property type="match status" value="2"/>
</dbReference>
<reference evidence="12 13" key="1">
    <citation type="submission" date="2024-04" db="EMBL/GenBank/DDBJ databases">
        <title>Flavobacterium sp. DGU11 16S ribosomal RNA gene Genome sequencing and assembly.</title>
        <authorList>
            <person name="Park S."/>
        </authorList>
    </citation>
    <scope>NUCLEOTIDE SEQUENCE [LARGE SCALE GENOMIC DNA]</scope>
    <source>
        <strain evidence="12 13">DGU11</strain>
    </source>
</reference>
<keyword evidence="4 12" id="KW-0347">Helicase</keyword>
<evidence type="ECO:0000256" key="2">
    <source>
        <dbReference type="ARBA" id="ARBA00022741"/>
    </source>
</evidence>
<evidence type="ECO:0000256" key="5">
    <source>
        <dbReference type="ARBA" id="ARBA00022840"/>
    </source>
</evidence>
<evidence type="ECO:0000313" key="13">
    <source>
        <dbReference type="Proteomes" id="UP001464555"/>
    </source>
</evidence>
<comment type="catalytic activity">
    <reaction evidence="8">
        <text>Couples ATP hydrolysis with the unwinding of duplex DNA by translocating in the 3'-5' direction.</text>
        <dbReference type="EC" id="5.6.2.4"/>
    </reaction>
</comment>
<dbReference type="PROSITE" id="PS51194">
    <property type="entry name" value="HELICASE_CTER"/>
    <property type="match status" value="1"/>
</dbReference>
<dbReference type="InterPro" id="IPR011545">
    <property type="entry name" value="DEAD/DEAH_box_helicase_dom"/>
</dbReference>
<dbReference type="CDD" id="cd17920">
    <property type="entry name" value="DEXHc_RecQ"/>
    <property type="match status" value="1"/>
</dbReference>
<organism evidence="12 13">
    <name type="scientific">Flavobacterium arundinis</name>
    <dbReference type="NCBI Taxonomy" id="3139143"/>
    <lineage>
        <taxon>Bacteria</taxon>
        <taxon>Pseudomonadati</taxon>
        <taxon>Bacteroidota</taxon>
        <taxon>Flavobacteriia</taxon>
        <taxon>Flavobacteriales</taxon>
        <taxon>Flavobacteriaceae</taxon>
        <taxon>Flavobacterium</taxon>
    </lineage>
</organism>
<keyword evidence="5" id="KW-0067">ATP-binding</keyword>
<dbReference type="Pfam" id="PF00270">
    <property type="entry name" value="DEAD"/>
    <property type="match status" value="1"/>
</dbReference>
<dbReference type="RefSeq" id="WP_341696302.1">
    <property type="nucleotide sequence ID" value="NZ_JBBYHR010000003.1"/>
</dbReference>
<dbReference type="InterPro" id="IPR014001">
    <property type="entry name" value="Helicase_ATP-bd"/>
</dbReference>
<keyword evidence="7" id="KW-0413">Isomerase</keyword>
<comment type="caution">
    <text evidence="12">The sequence shown here is derived from an EMBL/GenBank/DDBJ whole genome shotgun (WGS) entry which is preliminary data.</text>
</comment>
<dbReference type="EC" id="5.6.2.4" evidence="9"/>
<dbReference type="Proteomes" id="UP001464555">
    <property type="component" value="Unassembled WGS sequence"/>
</dbReference>
<evidence type="ECO:0000259" key="10">
    <source>
        <dbReference type="PROSITE" id="PS51192"/>
    </source>
</evidence>
<dbReference type="NCBIfam" id="TIGR00614">
    <property type="entry name" value="recQ_fam"/>
    <property type="match status" value="1"/>
</dbReference>
<feature type="domain" description="Helicase ATP-binding" evidence="10">
    <location>
        <begin position="28"/>
        <end position="203"/>
    </location>
</feature>
<dbReference type="EMBL" id="JBBYHR010000003">
    <property type="protein sequence ID" value="MEL1243990.1"/>
    <property type="molecule type" value="Genomic_DNA"/>
</dbReference>
<keyword evidence="13" id="KW-1185">Reference proteome</keyword>
<dbReference type="SMART" id="SM00490">
    <property type="entry name" value="HELICc"/>
    <property type="match status" value="1"/>
</dbReference>
<evidence type="ECO:0000256" key="7">
    <source>
        <dbReference type="ARBA" id="ARBA00023235"/>
    </source>
</evidence>
<gene>
    <name evidence="12" type="ORF">AAEO56_06930</name>
</gene>
<proteinExistence type="inferred from homology"/>
<sequence>MQAKIQDTFQTHFSSVGESLKPEQEKVVLSLLNGHNTLCLMPTGGGKSLCYWVAGKALETTTLVIFPLTALMDEQADKLRKHNCTVTVLHSGINSKDQYQELLSLYGRHRPEFIFVSPERLATDGFLEFILLSTQEHIKLVVIDEIHCISQWGFDFRPFYKEIPSFLNTVFGNKKPLILGLTATIGEKDTEEICRDFNIAKKHIIRSPYLLRYNISTKIIKVENEDQKDFLLWETLEERKTEKILVYIDRKAGTRSTEYFCELAKERGFAADYFHADRNSKEKAEIIKKYKENKITLLFATSAFGMGIDIPDIRGVIHYLPVDSVEQYYQQIGRAGRDKKMAWAKLFYSDTNLKRRRTRFINGSFPEEEDITTTFTVLTDNSIGKKTVNYFQEEKVQVAYQYLLNCGLIKVIAKGIQSLESFEAVNDFSQFQDYLNATKNRKLITTARKLRIGEKDILQTIFSWLADGKIKAVKAPDKCLVIESFTDAINNSDMEFILADIETKRQYKNTKYDDFIAILDNFTSQSAFQYEIGRYLGIGRFELGRQHQTLSGHLVRSKSEVIIANILTERNINFEYEPMLFSVDRELYSPDFAIAHNGKVYYWEHLGMLDNEEYRSNWKIKKQWYDLNFPGQLITTEESPILSHAAQDLVNLYFL</sequence>
<evidence type="ECO:0000256" key="1">
    <source>
        <dbReference type="ARBA" id="ARBA00005446"/>
    </source>
</evidence>
<name>A0ABU9HV11_9FLAO</name>
<dbReference type="GO" id="GO:0003678">
    <property type="term" value="F:DNA helicase activity"/>
    <property type="evidence" value="ECO:0007669"/>
    <property type="project" value="UniProtKB-EC"/>
</dbReference>